<dbReference type="RefSeq" id="WP_183337315.1">
    <property type="nucleotide sequence ID" value="NZ_JACHZG010000001.1"/>
</dbReference>
<dbReference type="AlphaFoldDB" id="A0A7W5JU34"/>
<evidence type="ECO:0000313" key="2">
    <source>
        <dbReference type="EMBL" id="MBB3326355.1"/>
    </source>
</evidence>
<keyword evidence="3" id="KW-1185">Reference proteome</keyword>
<reference evidence="2 3" key="1">
    <citation type="submission" date="2020-08" db="EMBL/GenBank/DDBJ databases">
        <title>Sequencing the genomes of 1000 actinobacteria strains.</title>
        <authorList>
            <person name="Klenk H.-P."/>
        </authorList>
    </citation>
    <scope>NUCLEOTIDE SEQUENCE [LARGE SCALE GENOMIC DNA]</scope>
    <source>
        <strain evidence="2 3">DSM 11053</strain>
    </source>
</reference>
<protein>
    <submittedName>
        <fullName evidence="2">Uncharacterized protein</fullName>
    </submittedName>
</protein>
<proteinExistence type="predicted"/>
<dbReference type="EMBL" id="JACHZG010000001">
    <property type="protein sequence ID" value="MBB3326355.1"/>
    <property type="molecule type" value="Genomic_DNA"/>
</dbReference>
<name>A0A7W5JU34_9ACTN</name>
<dbReference type="Proteomes" id="UP000565572">
    <property type="component" value="Unassembled WGS sequence"/>
</dbReference>
<evidence type="ECO:0000313" key="3">
    <source>
        <dbReference type="Proteomes" id="UP000565572"/>
    </source>
</evidence>
<feature type="compositionally biased region" description="Polar residues" evidence="1">
    <location>
        <begin position="84"/>
        <end position="101"/>
    </location>
</feature>
<organism evidence="2 3">
    <name type="scientific">Microlunatus antarcticus</name>
    <dbReference type="NCBI Taxonomy" id="53388"/>
    <lineage>
        <taxon>Bacteria</taxon>
        <taxon>Bacillati</taxon>
        <taxon>Actinomycetota</taxon>
        <taxon>Actinomycetes</taxon>
        <taxon>Propionibacteriales</taxon>
        <taxon>Propionibacteriaceae</taxon>
        <taxon>Microlunatus</taxon>
    </lineage>
</organism>
<comment type="caution">
    <text evidence="2">The sequence shown here is derived from an EMBL/GenBank/DDBJ whole genome shotgun (WGS) entry which is preliminary data.</text>
</comment>
<gene>
    <name evidence="2" type="ORF">FHX39_001299</name>
</gene>
<feature type="region of interest" description="Disordered" evidence="1">
    <location>
        <begin position="84"/>
        <end position="130"/>
    </location>
</feature>
<sequence length="130" mass="14232">MPPESDPLWPVDLDDVRLPPMEGEDGPLLQELFDDLADFCTHFGVPQSADAVSTFLALPEGRDYDSKLLLGIGSTVIWQVPSTASRAIQRSRNRPSASSWLPTGAGASRDPSLTDWEPPPPTMAQPRFKM</sequence>
<evidence type="ECO:0000256" key="1">
    <source>
        <dbReference type="SAM" id="MobiDB-lite"/>
    </source>
</evidence>
<accession>A0A7W5JU34</accession>